<reference evidence="4 5" key="1">
    <citation type="journal article" date="2013" name="Nature">
        <title>Insights into bilaterian evolution from three spiralian genomes.</title>
        <authorList>
            <person name="Simakov O."/>
            <person name="Marletaz F."/>
            <person name="Cho S.J."/>
            <person name="Edsinger-Gonzales E."/>
            <person name="Havlak P."/>
            <person name="Hellsten U."/>
            <person name="Kuo D.H."/>
            <person name="Larsson T."/>
            <person name="Lv J."/>
            <person name="Arendt D."/>
            <person name="Savage R."/>
            <person name="Osoegawa K."/>
            <person name="de Jong P."/>
            <person name="Grimwood J."/>
            <person name="Chapman J.A."/>
            <person name="Shapiro H."/>
            <person name="Aerts A."/>
            <person name="Otillar R.P."/>
            <person name="Terry A.Y."/>
            <person name="Boore J.L."/>
            <person name="Grigoriev I.V."/>
            <person name="Lindberg D.R."/>
            <person name="Seaver E.C."/>
            <person name="Weisblat D.A."/>
            <person name="Putnam N.H."/>
            <person name="Rokhsar D.S."/>
        </authorList>
    </citation>
    <scope>NUCLEOTIDE SEQUENCE [LARGE SCALE GENOMIC DNA]</scope>
</reference>
<feature type="region of interest" description="Disordered" evidence="2">
    <location>
        <begin position="83"/>
        <end position="166"/>
    </location>
</feature>
<dbReference type="InterPro" id="IPR013087">
    <property type="entry name" value="Znf_C2H2_type"/>
</dbReference>
<dbReference type="InterPro" id="IPR036236">
    <property type="entry name" value="Znf_C2H2_sf"/>
</dbReference>
<evidence type="ECO:0000259" key="3">
    <source>
        <dbReference type="PROSITE" id="PS50157"/>
    </source>
</evidence>
<dbReference type="Pfam" id="PF00096">
    <property type="entry name" value="zf-C2H2"/>
    <property type="match status" value="1"/>
</dbReference>
<feature type="compositionally biased region" description="Basic residues" evidence="2">
    <location>
        <begin position="435"/>
        <end position="444"/>
    </location>
</feature>
<dbReference type="SUPFAM" id="SSF57667">
    <property type="entry name" value="beta-beta-alpha zinc fingers"/>
    <property type="match status" value="1"/>
</dbReference>
<keyword evidence="1" id="KW-0479">Metal-binding</keyword>
<feature type="region of interest" description="Disordered" evidence="2">
    <location>
        <begin position="434"/>
        <end position="515"/>
    </location>
</feature>
<dbReference type="KEGG" id="lgi:LOTGIDRAFT_158051"/>
<dbReference type="CTD" id="20237614"/>
<dbReference type="GO" id="GO:0008270">
    <property type="term" value="F:zinc ion binding"/>
    <property type="evidence" value="ECO:0007669"/>
    <property type="project" value="UniProtKB-KW"/>
</dbReference>
<feature type="compositionally biased region" description="Basic and acidic residues" evidence="2">
    <location>
        <begin position="153"/>
        <end position="166"/>
    </location>
</feature>
<dbReference type="EMBL" id="KB200869">
    <property type="protein sequence ID" value="ESO99893.1"/>
    <property type="molecule type" value="Genomic_DNA"/>
</dbReference>
<dbReference type="SMART" id="SM00355">
    <property type="entry name" value="ZnF_C2H2"/>
    <property type="match status" value="2"/>
</dbReference>
<feature type="compositionally biased region" description="Basic and acidic residues" evidence="2">
    <location>
        <begin position="130"/>
        <end position="139"/>
    </location>
</feature>
<dbReference type="Gene3D" id="3.30.160.60">
    <property type="entry name" value="Classic Zinc Finger"/>
    <property type="match status" value="1"/>
</dbReference>
<proteinExistence type="predicted"/>
<dbReference type="PROSITE" id="PS50157">
    <property type="entry name" value="ZINC_FINGER_C2H2_2"/>
    <property type="match status" value="1"/>
</dbReference>
<evidence type="ECO:0000313" key="5">
    <source>
        <dbReference type="Proteomes" id="UP000030746"/>
    </source>
</evidence>
<feature type="region of interest" description="Disordered" evidence="2">
    <location>
        <begin position="27"/>
        <end position="52"/>
    </location>
</feature>
<keyword evidence="5" id="KW-1185">Reference proteome</keyword>
<evidence type="ECO:0000313" key="4">
    <source>
        <dbReference type="EMBL" id="ESO99893.1"/>
    </source>
</evidence>
<dbReference type="AlphaFoldDB" id="V4A7H7"/>
<keyword evidence="1" id="KW-0863">Zinc-finger</keyword>
<name>V4A7H7_LOTGI</name>
<dbReference type="PROSITE" id="PS00028">
    <property type="entry name" value="ZINC_FINGER_C2H2_1"/>
    <property type="match status" value="2"/>
</dbReference>
<feature type="region of interest" description="Disordered" evidence="2">
    <location>
        <begin position="209"/>
        <end position="237"/>
    </location>
</feature>
<feature type="domain" description="C2H2-type" evidence="3">
    <location>
        <begin position="569"/>
        <end position="596"/>
    </location>
</feature>
<feature type="non-terminal residue" evidence="4">
    <location>
        <position position="608"/>
    </location>
</feature>
<feature type="compositionally biased region" description="Basic and acidic residues" evidence="2">
    <location>
        <begin position="446"/>
        <end position="462"/>
    </location>
</feature>
<evidence type="ECO:0000256" key="1">
    <source>
        <dbReference type="PROSITE-ProRule" id="PRU00042"/>
    </source>
</evidence>
<feature type="region of interest" description="Disordered" evidence="2">
    <location>
        <begin position="389"/>
        <end position="411"/>
    </location>
</feature>
<evidence type="ECO:0000256" key="2">
    <source>
        <dbReference type="SAM" id="MobiDB-lite"/>
    </source>
</evidence>
<feature type="compositionally biased region" description="Basic and acidic residues" evidence="2">
    <location>
        <begin position="506"/>
        <end position="515"/>
    </location>
</feature>
<dbReference type="RefSeq" id="XP_009049334.1">
    <property type="nucleotide sequence ID" value="XM_009051086.1"/>
</dbReference>
<feature type="compositionally biased region" description="Basic and acidic residues" evidence="2">
    <location>
        <begin position="218"/>
        <end position="235"/>
    </location>
</feature>
<keyword evidence="1" id="KW-0862">Zinc</keyword>
<sequence length="608" mass="68384">MDKSNPNLFPDPNQIIQTQLAAYGFHDSGGTNLSTQYPQSLPPIPPSINHPQSVYHLNQSAHSYHNPSLHPIAIPPLYNPNLYRSRHGGPDPLSPETHSTDYNKVNNSNSIDDYKGEDLSKGSISNQSKRKTEVCKETTVDPQVKNPNQNTSKGEHDLKPVREQKDLKLDPNKKLYLDEATGQYCEMAETQTDNTATEEELSEKVVMNFSDLDDESDKEEKNSRQTSKASKEVKGKAYTGEDDPVVATIIENLVSQSKQQLVPVVEDILEKSDKRKSKPQKIIKEEPGTKPFGYNQILEMCDMNFPSNIQLIQDIINLSHDLTTENGESIENICNKLMSELLHLNHSISQVCKTSLDSDKLKSDSNFSTPFGTLLNAWKSNMLKKKKAGTLSKEDEEMLEMESLNSNSDWNDSLPTSGVDFNFTPNAAFGTSVKSLKKRPKTKPKIVNEPKDDDYMPSAEKRNKSRKNSLTTEDKSDTKRSLRNRSSSFTKVYQDEPDSDDQLNSVHEESDFEDGKPEIIQIAVNTQEQSTDSAAKQHECPICNLPFKSVRSVALHKRQKHVTLTIVKNPCNLCNQSFDTLAELEKHVSNHDTKEKVHSTITSLTTYE</sequence>
<protein>
    <recommendedName>
        <fullName evidence="3">C2H2-type domain-containing protein</fullName>
    </recommendedName>
</protein>
<feature type="compositionally biased region" description="Polar residues" evidence="2">
    <location>
        <begin position="96"/>
        <end position="111"/>
    </location>
</feature>
<dbReference type="GeneID" id="20237614"/>
<organism evidence="4 5">
    <name type="scientific">Lottia gigantea</name>
    <name type="common">Giant owl limpet</name>
    <dbReference type="NCBI Taxonomy" id="225164"/>
    <lineage>
        <taxon>Eukaryota</taxon>
        <taxon>Metazoa</taxon>
        <taxon>Spiralia</taxon>
        <taxon>Lophotrochozoa</taxon>
        <taxon>Mollusca</taxon>
        <taxon>Gastropoda</taxon>
        <taxon>Patellogastropoda</taxon>
        <taxon>Lottioidea</taxon>
        <taxon>Lottiidae</taxon>
        <taxon>Lottia</taxon>
    </lineage>
</organism>
<dbReference type="Proteomes" id="UP000030746">
    <property type="component" value="Unassembled WGS sequence"/>
</dbReference>
<accession>V4A7H7</accession>
<feature type="compositionally biased region" description="Polar residues" evidence="2">
    <location>
        <begin position="29"/>
        <end position="39"/>
    </location>
</feature>
<gene>
    <name evidence="4" type="ORF">LOTGIDRAFT_158051</name>
</gene>
<dbReference type="HOGENOM" id="CLU_449487_0_0_1"/>